<evidence type="ECO:0000256" key="11">
    <source>
        <dbReference type="SAM" id="MobiDB-lite"/>
    </source>
</evidence>
<dbReference type="InterPro" id="IPR036950">
    <property type="entry name" value="PBP_transglycosylase"/>
</dbReference>
<evidence type="ECO:0000256" key="2">
    <source>
        <dbReference type="ARBA" id="ARBA00022519"/>
    </source>
</evidence>
<evidence type="ECO:0000256" key="3">
    <source>
        <dbReference type="ARBA" id="ARBA00022676"/>
    </source>
</evidence>
<protein>
    <submittedName>
        <fullName evidence="14">Transglycosylase domain-containing protein</fullName>
    </submittedName>
</protein>
<organism evidence="14 15">
    <name type="scientific">Pendulispora brunnea</name>
    <dbReference type="NCBI Taxonomy" id="2905690"/>
    <lineage>
        <taxon>Bacteria</taxon>
        <taxon>Pseudomonadati</taxon>
        <taxon>Myxococcota</taxon>
        <taxon>Myxococcia</taxon>
        <taxon>Myxococcales</taxon>
        <taxon>Sorangiineae</taxon>
        <taxon>Pendulisporaceae</taxon>
        <taxon>Pendulispora</taxon>
    </lineage>
</organism>
<evidence type="ECO:0000256" key="8">
    <source>
        <dbReference type="ARBA" id="ARBA00022989"/>
    </source>
</evidence>
<keyword evidence="7" id="KW-0573">Peptidoglycan synthesis</keyword>
<gene>
    <name evidence="14" type="ORF">LZC95_47585</name>
</gene>
<dbReference type="InterPro" id="IPR011812">
    <property type="entry name" value="Pep_trsgly"/>
</dbReference>
<dbReference type="PANTHER" id="PTHR30400">
    <property type="entry name" value="MONOFUNCTIONAL BIOSYNTHETIC PEPTIDOGLYCAN TRANSGLYCOSYLASE"/>
    <property type="match status" value="1"/>
</dbReference>
<evidence type="ECO:0000256" key="10">
    <source>
        <dbReference type="ARBA" id="ARBA00023316"/>
    </source>
</evidence>
<keyword evidence="4" id="KW-0808">Transferase</keyword>
<keyword evidence="1" id="KW-1003">Cell membrane</keyword>
<dbReference type="Gene3D" id="1.10.3810.10">
    <property type="entry name" value="Biosynthetic peptidoglycan transglycosylase-like"/>
    <property type="match status" value="1"/>
</dbReference>
<keyword evidence="9 12" id="KW-0472">Membrane</keyword>
<evidence type="ECO:0000256" key="4">
    <source>
        <dbReference type="ARBA" id="ARBA00022679"/>
    </source>
</evidence>
<name>A0ABZ2K5W5_9BACT</name>
<evidence type="ECO:0000313" key="14">
    <source>
        <dbReference type="EMBL" id="WXA94095.1"/>
    </source>
</evidence>
<evidence type="ECO:0000256" key="6">
    <source>
        <dbReference type="ARBA" id="ARBA00022960"/>
    </source>
</evidence>
<proteinExistence type="predicted"/>
<dbReference type="SUPFAM" id="SSF53955">
    <property type="entry name" value="Lysozyme-like"/>
    <property type="match status" value="1"/>
</dbReference>
<evidence type="ECO:0000256" key="5">
    <source>
        <dbReference type="ARBA" id="ARBA00022692"/>
    </source>
</evidence>
<dbReference type="Pfam" id="PF00912">
    <property type="entry name" value="Transgly"/>
    <property type="match status" value="1"/>
</dbReference>
<dbReference type="Proteomes" id="UP001379533">
    <property type="component" value="Chromosome"/>
</dbReference>
<evidence type="ECO:0000313" key="15">
    <source>
        <dbReference type="Proteomes" id="UP001379533"/>
    </source>
</evidence>
<evidence type="ECO:0000256" key="9">
    <source>
        <dbReference type="ARBA" id="ARBA00023136"/>
    </source>
</evidence>
<keyword evidence="15" id="KW-1185">Reference proteome</keyword>
<keyword evidence="8 12" id="KW-1133">Transmembrane helix</keyword>
<dbReference type="RefSeq" id="WP_394844697.1">
    <property type="nucleotide sequence ID" value="NZ_CP089982.1"/>
</dbReference>
<keyword evidence="6" id="KW-0133">Cell shape</keyword>
<evidence type="ECO:0000259" key="13">
    <source>
        <dbReference type="Pfam" id="PF00912"/>
    </source>
</evidence>
<keyword evidence="5 12" id="KW-0812">Transmembrane</keyword>
<evidence type="ECO:0000256" key="1">
    <source>
        <dbReference type="ARBA" id="ARBA00022475"/>
    </source>
</evidence>
<keyword evidence="3" id="KW-0328">Glycosyltransferase</keyword>
<feature type="domain" description="Glycosyl transferase family 51" evidence="13">
    <location>
        <begin position="584"/>
        <end position="745"/>
    </location>
</feature>
<evidence type="ECO:0000256" key="7">
    <source>
        <dbReference type="ARBA" id="ARBA00022984"/>
    </source>
</evidence>
<feature type="transmembrane region" description="Helical" evidence="12">
    <location>
        <begin position="15"/>
        <end position="34"/>
    </location>
</feature>
<dbReference type="PANTHER" id="PTHR30400:SF0">
    <property type="entry name" value="BIOSYNTHETIC PEPTIDOGLYCAN TRANSGLYCOSYLASE"/>
    <property type="match status" value="1"/>
</dbReference>
<evidence type="ECO:0000256" key="12">
    <source>
        <dbReference type="SAM" id="Phobius"/>
    </source>
</evidence>
<reference evidence="14 15" key="1">
    <citation type="submission" date="2021-12" db="EMBL/GenBank/DDBJ databases">
        <title>Discovery of the Pendulisporaceae a myxobacterial family with distinct sporulation behavior and unique specialized metabolism.</title>
        <authorList>
            <person name="Garcia R."/>
            <person name="Popoff A."/>
            <person name="Bader C.D."/>
            <person name="Loehr J."/>
            <person name="Walesch S."/>
            <person name="Walt C."/>
            <person name="Boldt J."/>
            <person name="Bunk B."/>
            <person name="Haeckl F.J.F.P.J."/>
            <person name="Gunesch A.P."/>
            <person name="Birkelbach J."/>
            <person name="Nuebel U."/>
            <person name="Pietschmann T."/>
            <person name="Bach T."/>
            <person name="Mueller R."/>
        </authorList>
    </citation>
    <scope>NUCLEOTIDE SEQUENCE [LARGE SCALE GENOMIC DNA]</scope>
    <source>
        <strain evidence="14 15">MSr12523</strain>
    </source>
</reference>
<feature type="region of interest" description="Disordered" evidence="11">
    <location>
        <begin position="225"/>
        <end position="274"/>
    </location>
</feature>
<dbReference type="InterPro" id="IPR023346">
    <property type="entry name" value="Lysozyme-like_dom_sf"/>
</dbReference>
<dbReference type="InterPro" id="IPR001264">
    <property type="entry name" value="Glyco_trans_51"/>
</dbReference>
<keyword evidence="2" id="KW-0997">Cell inner membrane</keyword>
<sequence>MRRLRDALRSVPTWVVRWVLLSVAGVGLIAVLSFPPLMRGRVKAVAEKRGLEVGVGSIRPGWFALKLSDVDVRPEGVRGAKLSLSQVEISLDMWMRPRKVAIVGGHVEADGALDDLEKEIDAWRSRHPSRSGGTPSGKRPLEVTADAISLAWNGGVDALEGSGISFARGEDGTRVTVPELRVRHDAWSLELGEAGARFSKEGALAEAQAARVAVDLVARAPMEATPKPAAAPAEPVPAPAQREDPSPRSRRSASARAKGTPPPAAVPEPAQDATPLLSLPDLHAMRARLGLLAKGLAKHWEPEASLRVDGLSFRWGRDADRLTVGPGPVSIARRGDRLLVEFSTNRATGSPSGTPLSLRGELPLERGDMELSLAGGPVALAPLGVKEGAGGLTDVGRGTLSGKGSLVLADAGDALAFDLDVGAKDLSISNPKLADDVVRGLAISARAKGVLNDKGLLRIDDAQATLGALRVAVRGTLEQTGSHALGSLSFAVPQAQCQALFESIPSALLPTLSGAAMKGTFGGKGQLQFDSRKLDDLMLEYDFDNLCKLTVVPQEIDHGRFTKPFLHQVYHPDGTVGQEETGPGTEAWTDLGAISPFMQVAVLTTEDGAFFRHHGFNHRAIRESLIANLKARRFVRGASTITMQLAKNLFLSREKTLSRKFEEVILASYLEQNFSKQEIMELYLNVVEFGPDVYGIGHAAEHYFGRKADEIHLPEAFFLSSLLPRPLAYHKTYERGELSESWTRTIRSLMETAFKRGTISRGELDYGLSETVMFHKPEQPRPPPRSPVIGSRLFEQSIQK</sequence>
<accession>A0ABZ2K5W5</accession>
<dbReference type="EMBL" id="CP089982">
    <property type="protein sequence ID" value="WXA94095.1"/>
    <property type="molecule type" value="Genomic_DNA"/>
</dbReference>
<keyword evidence="10" id="KW-0961">Cell wall biogenesis/degradation</keyword>